<evidence type="ECO:0000256" key="1">
    <source>
        <dbReference type="ARBA" id="ARBA00000085"/>
    </source>
</evidence>
<feature type="transmembrane region" description="Helical" evidence="9">
    <location>
        <begin position="6"/>
        <end position="26"/>
    </location>
</feature>
<keyword evidence="9" id="KW-0812">Transmembrane</keyword>
<feature type="transmembrane region" description="Helical" evidence="9">
    <location>
        <begin position="174"/>
        <end position="192"/>
    </location>
</feature>
<evidence type="ECO:0000256" key="5">
    <source>
        <dbReference type="ARBA" id="ARBA00022741"/>
    </source>
</evidence>
<dbReference type="InterPro" id="IPR003661">
    <property type="entry name" value="HisK_dim/P_dom"/>
</dbReference>
<evidence type="ECO:0000313" key="12">
    <source>
        <dbReference type="Proteomes" id="UP000287243"/>
    </source>
</evidence>
<dbReference type="InterPro" id="IPR003594">
    <property type="entry name" value="HATPase_dom"/>
</dbReference>
<dbReference type="SMART" id="SM00388">
    <property type="entry name" value="HisKA"/>
    <property type="match status" value="1"/>
</dbReference>
<dbReference type="CDD" id="cd00082">
    <property type="entry name" value="HisKA"/>
    <property type="match status" value="1"/>
</dbReference>
<evidence type="ECO:0000256" key="2">
    <source>
        <dbReference type="ARBA" id="ARBA00012438"/>
    </source>
</evidence>
<dbReference type="Gene3D" id="1.10.287.130">
    <property type="match status" value="1"/>
</dbReference>
<dbReference type="PANTHER" id="PTHR43065:SF10">
    <property type="entry name" value="PEROXIDE STRESS-ACTIVATED HISTIDINE KINASE MAK3"/>
    <property type="match status" value="1"/>
</dbReference>
<feature type="transmembrane region" description="Helical" evidence="9">
    <location>
        <begin position="141"/>
        <end position="162"/>
    </location>
</feature>
<dbReference type="InterPro" id="IPR036890">
    <property type="entry name" value="HATPase_C_sf"/>
</dbReference>
<feature type="transmembrane region" description="Helical" evidence="9">
    <location>
        <begin position="198"/>
        <end position="218"/>
    </location>
</feature>
<evidence type="ECO:0000256" key="7">
    <source>
        <dbReference type="ARBA" id="ARBA00022840"/>
    </source>
</evidence>
<dbReference type="AlphaFoldDB" id="A0A410P3Y0"/>
<evidence type="ECO:0000256" key="3">
    <source>
        <dbReference type="ARBA" id="ARBA00022553"/>
    </source>
</evidence>
<dbReference type="SMART" id="SM00387">
    <property type="entry name" value="HATPase_c"/>
    <property type="match status" value="1"/>
</dbReference>
<dbReference type="Pfam" id="PF02518">
    <property type="entry name" value="HATPase_c"/>
    <property type="match status" value="1"/>
</dbReference>
<evidence type="ECO:0000256" key="6">
    <source>
        <dbReference type="ARBA" id="ARBA00022777"/>
    </source>
</evidence>
<keyword evidence="5" id="KW-0547">Nucleotide-binding</keyword>
<dbReference type="OrthoDB" id="224978at2"/>
<keyword evidence="9" id="KW-0472">Membrane</keyword>
<dbReference type="PANTHER" id="PTHR43065">
    <property type="entry name" value="SENSOR HISTIDINE KINASE"/>
    <property type="match status" value="1"/>
</dbReference>
<keyword evidence="7" id="KW-0067">ATP-binding</keyword>
<accession>A0A410P3Y0</accession>
<feature type="transmembrane region" description="Helical" evidence="9">
    <location>
        <begin position="259"/>
        <end position="280"/>
    </location>
</feature>
<name>A0A410P3Y0_VELA1</name>
<keyword evidence="8" id="KW-0902">Two-component regulatory system</keyword>
<dbReference type="Pfam" id="PF00512">
    <property type="entry name" value="HisKA"/>
    <property type="match status" value="1"/>
</dbReference>
<keyword evidence="12" id="KW-1185">Reference proteome</keyword>
<keyword evidence="9" id="KW-1133">Transmembrane helix</keyword>
<dbReference type="PROSITE" id="PS50109">
    <property type="entry name" value="HIS_KIN"/>
    <property type="match status" value="1"/>
</dbReference>
<dbReference type="EMBL" id="CP019384">
    <property type="protein sequence ID" value="QAT16830.1"/>
    <property type="molecule type" value="Genomic_DNA"/>
</dbReference>
<keyword evidence="3" id="KW-0597">Phosphoprotein</keyword>
<evidence type="ECO:0000256" key="4">
    <source>
        <dbReference type="ARBA" id="ARBA00022679"/>
    </source>
</evidence>
<dbReference type="SUPFAM" id="SSF55874">
    <property type="entry name" value="ATPase domain of HSP90 chaperone/DNA topoisomerase II/histidine kinase"/>
    <property type="match status" value="1"/>
</dbReference>
<feature type="transmembrane region" description="Helical" evidence="9">
    <location>
        <begin position="233"/>
        <end position="253"/>
    </location>
</feature>
<dbReference type="GO" id="GO:0000155">
    <property type="term" value="F:phosphorelay sensor kinase activity"/>
    <property type="evidence" value="ECO:0007669"/>
    <property type="project" value="InterPro"/>
</dbReference>
<evidence type="ECO:0000256" key="9">
    <source>
        <dbReference type="SAM" id="Phobius"/>
    </source>
</evidence>
<feature type="transmembrane region" description="Helical" evidence="9">
    <location>
        <begin position="68"/>
        <end position="92"/>
    </location>
</feature>
<feature type="domain" description="Histidine kinase" evidence="10">
    <location>
        <begin position="329"/>
        <end position="536"/>
    </location>
</feature>
<sequence length="536" mass="61458">MFSINWFFISSLVLTLAELFLILILLKYNNVNFHKMWLFFNFSVFIWAVGSTISSFLNFFSYEKIALLSWKIGDCGVSFISVFLLHAILLLIGRRNYLILILSYTQAIICSIVLLTTNLILGDYFENHLGVLIPFSGKYYFLWYALWTIIVTYAHFCLITFYWQDQNKRKDIRLLIILTILGCSSGAINFFYMYNPPFFQFANLGIVAYCLIFTYAVFRHKMFGIEIIYKKGLLYSILIAILSAIYLLLIIIIESLFRGIIGYQSFLLSLFSAFLMALLFNPLRQKIQTFVDKIFLGKSPEEIAKENELLKQELERSERLKAASALALGLAHEIKNPLTTLKTFSEFLPKKFKEEDFVTKFSKIIPAEVDRINNIVHKLLDFSKPTPPILKSVNICGIVRETLELMSNDFLKRKITLIEECTDHNLMVAVDAAQIKQVFFNVILNALDSMPRGGKIHIATKVKNTKQIEIILKDEGCGIPKKDMKNIFNPFFTTKDEGTGLGLAISHQIIKNNKGEIEVESELNTGTTVVIRLLRA</sequence>
<dbReference type="Gene3D" id="3.30.565.10">
    <property type="entry name" value="Histidine kinase-like ATPase, C-terminal domain"/>
    <property type="match status" value="1"/>
</dbReference>
<evidence type="ECO:0000313" key="11">
    <source>
        <dbReference type="EMBL" id="QAT16830.1"/>
    </source>
</evidence>
<proteinExistence type="predicted"/>
<keyword evidence="6 11" id="KW-0418">Kinase</keyword>
<dbReference type="SUPFAM" id="SSF47384">
    <property type="entry name" value="Homodimeric domain of signal transducing histidine kinase"/>
    <property type="match status" value="1"/>
</dbReference>
<dbReference type="InterPro" id="IPR005467">
    <property type="entry name" value="His_kinase_dom"/>
</dbReference>
<reference evidence="11 12" key="1">
    <citation type="submission" date="2017-01" db="EMBL/GenBank/DDBJ databases">
        <title>First insights into the biology of 'candidatus Vampirococcus archaeovorus'.</title>
        <authorList>
            <person name="Kizina J."/>
            <person name="Jordan S."/>
            <person name="Stueber K."/>
            <person name="Reinhardt R."/>
            <person name="Harder J."/>
        </authorList>
    </citation>
    <scope>NUCLEOTIDE SEQUENCE [LARGE SCALE GENOMIC DNA]</scope>
    <source>
        <strain evidence="11 12">LiM</strain>
    </source>
</reference>
<feature type="transmembrane region" description="Helical" evidence="9">
    <location>
        <begin position="38"/>
        <end position="62"/>
    </location>
</feature>
<dbReference type="EC" id="2.7.13.3" evidence="2"/>
<dbReference type="InterPro" id="IPR004358">
    <property type="entry name" value="Sig_transdc_His_kin-like_C"/>
</dbReference>
<evidence type="ECO:0000256" key="8">
    <source>
        <dbReference type="ARBA" id="ARBA00023012"/>
    </source>
</evidence>
<evidence type="ECO:0000259" key="10">
    <source>
        <dbReference type="PROSITE" id="PS50109"/>
    </source>
</evidence>
<dbReference type="Proteomes" id="UP000287243">
    <property type="component" value="Chromosome"/>
</dbReference>
<comment type="catalytic activity">
    <reaction evidence="1">
        <text>ATP + protein L-histidine = ADP + protein N-phospho-L-histidine.</text>
        <dbReference type="EC" id="2.7.13.3"/>
    </reaction>
</comment>
<gene>
    <name evidence="11" type="ORF">BU251_03320</name>
</gene>
<dbReference type="PRINTS" id="PR00344">
    <property type="entry name" value="BCTRLSENSOR"/>
</dbReference>
<keyword evidence="4" id="KW-0808">Transferase</keyword>
<dbReference type="InterPro" id="IPR036097">
    <property type="entry name" value="HisK_dim/P_sf"/>
</dbReference>
<organism evidence="11 12">
    <name type="scientific">Velamenicoccus archaeovorus</name>
    <dbReference type="NCBI Taxonomy" id="1930593"/>
    <lineage>
        <taxon>Bacteria</taxon>
        <taxon>Pseudomonadati</taxon>
        <taxon>Candidatus Omnitrophota</taxon>
        <taxon>Candidatus Velamenicoccus</taxon>
    </lineage>
</organism>
<dbReference type="GO" id="GO:0005524">
    <property type="term" value="F:ATP binding"/>
    <property type="evidence" value="ECO:0007669"/>
    <property type="project" value="UniProtKB-KW"/>
</dbReference>
<feature type="transmembrane region" description="Helical" evidence="9">
    <location>
        <begin position="99"/>
        <end position="121"/>
    </location>
</feature>
<dbReference type="KEGG" id="vai:BU251_03320"/>
<protein>
    <recommendedName>
        <fullName evidence="2">histidine kinase</fullName>
        <ecNumber evidence="2">2.7.13.3</ecNumber>
    </recommendedName>
</protein>